<sequence>MSSYLNNGGEKIIGLDLMINMFLSRLNSLIMMSFDKNNTEQTVFQVREFAEGWCLDILKNRPFLVSPLTPELFRTLNINGF</sequence>
<dbReference type="EMBL" id="VSSQ01113337">
    <property type="protein sequence ID" value="MPN49778.1"/>
    <property type="molecule type" value="Genomic_DNA"/>
</dbReference>
<protein>
    <submittedName>
        <fullName evidence="1">Uncharacterized protein</fullName>
    </submittedName>
</protein>
<dbReference type="AlphaFoldDB" id="A0A645IEN9"/>
<organism evidence="1">
    <name type="scientific">bioreactor metagenome</name>
    <dbReference type="NCBI Taxonomy" id="1076179"/>
    <lineage>
        <taxon>unclassified sequences</taxon>
        <taxon>metagenomes</taxon>
        <taxon>ecological metagenomes</taxon>
    </lineage>
</organism>
<name>A0A645IEN9_9ZZZZ</name>
<comment type="caution">
    <text evidence="1">The sequence shown here is derived from an EMBL/GenBank/DDBJ whole genome shotgun (WGS) entry which is preliminary data.</text>
</comment>
<accession>A0A645IEN9</accession>
<reference evidence="1" key="1">
    <citation type="submission" date="2019-08" db="EMBL/GenBank/DDBJ databases">
        <authorList>
            <person name="Kucharzyk K."/>
            <person name="Murdoch R.W."/>
            <person name="Higgins S."/>
            <person name="Loffler F."/>
        </authorList>
    </citation>
    <scope>NUCLEOTIDE SEQUENCE</scope>
</reference>
<gene>
    <name evidence="1" type="ORF">SDC9_197400</name>
</gene>
<proteinExistence type="predicted"/>
<evidence type="ECO:0000313" key="1">
    <source>
        <dbReference type="EMBL" id="MPN49778.1"/>
    </source>
</evidence>